<dbReference type="PANTHER" id="PTHR22891">
    <property type="entry name" value="EUKARYOTIC TRANSLATION INITIATION FACTOR 2C"/>
    <property type="match status" value="1"/>
</dbReference>
<dbReference type="SUPFAM" id="SSF53098">
    <property type="entry name" value="Ribonuclease H-like"/>
    <property type="match status" value="1"/>
</dbReference>
<feature type="domain" description="Piwi" evidence="3">
    <location>
        <begin position="630"/>
        <end position="922"/>
    </location>
</feature>
<dbReference type="InterPro" id="IPR036397">
    <property type="entry name" value="RNaseH_sf"/>
</dbReference>
<reference evidence="4" key="1">
    <citation type="submission" date="2021-03" db="EMBL/GenBank/DDBJ databases">
        <authorList>
            <person name="Tagirdzhanova G."/>
        </authorList>
    </citation>
    <scope>NUCLEOTIDE SEQUENCE</scope>
</reference>
<dbReference type="Pfam" id="PF08699">
    <property type="entry name" value="ArgoL1"/>
    <property type="match status" value="1"/>
</dbReference>
<dbReference type="Pfam" id="PF16486">
    <property type="entry name" value="ArgoN"/>
    <property type="match status" value="1"/>
</dbReference>
<dbReference type="Pfam" id="PF02171">
    <property type="entry name" value="Piwi"/>
    <property type="match status" value="1"/>
</dbReference>
<dbReference type="Pfam" id="PF16488">
    <property type="entry name" value="ArgoL2"/>
    <property type="match status" value="1"/>
</dbReference>
<feature type="domain" description="PAZ" evidence="2">
    <location>
        <begin position="370"/>
        <end position="460"/>
    </location>
</feature>
<feature type="region of interest" description="Disordered" evidence="1">
    <location>
        <begin position="123"/>
        <end position="143"/>
    </location>
</feature>
<accession>A0A8H3IPL2</accession>
<name>A0A8H3IPL2_9LECA</name>
<dbReference type="OrthoDB" id="10252740at2759"/>
<dbReference type="InterPro" id="IPR036085">
    <property type="entry name" value="PAZ_dom_sf"/>
</dbReference>
<dbReference type="InterPro" id="IPR003100">
    <property type="entry name" value="PAZ_dom"/>
</dbReference>
<evidence type="ECO:0000259" key="3">
    <source>
        <dbReference type="PROSITE" id="PS50822"/>
    </source>
</evidence>
<dbReference type="Gene3D" id="3.30.420.10">
    <property type="entry name" value="Ribonuclease H-like superfamily/Ribonuclease H"/>
    <property type="match status" value="1"/>
</dbReference>
<dbReference type="Pfam" id="PF02170">
    <property type="entry name" value="PAZ"/>
    <property type="match status" value="1"/>
</dbReference>
<dbReference type="InterPro" id="IPR003165">
    <property type="entry name" value="Piwi"/>
</dbReference>
<dbReference type="Gene3D" id="3.40.50.2300">
    <property type="match status" value="1"/>
</dbReference>
<dbReference type="InterPro" id="IPR032474">
    <property type="entry name" value="Argonaute_N"/>
</dbReference>
<dbReference type="InterPro" id="IPR014811">
    <property type="entry name" value="ArgoL1"/>
</dbReference>
<dbReference type="GO" id="GO:0003723">
    <property type="term" value="F:RNA binding"/>
    <property type="evidence" value="ECO:0007669"/>
    <property type="project" value="InterPro"/>
</dbReference>
<dbReference type="Gene3D" id="2.170.260.10">
    <property type="entry name" value="paz domain"/>
    <property type="match status" value="1"/>
</dbReference>
<feature type="compositionally biased region" description="Gly residues" evidence="1">
    <location>
        <begin position="9"/>
        <end position="22"/>
    </location>
</feature>
<sequence>MSGRHPRGPRGGGRGDGRGAPSGGPPPPKLGDDEHTPGPKIFSPSGEANTPDAAVEAKEDRVVEENKGLSLSALSLADFQLPLRPGHGRKGTPVHLRTNYFQMTIDTGKKLFKYTLTMTAKHKEAKKDPKTGNVKAPPVPPERSRKRRQALALLFQHPAFRGIGHGVATDYGSIIITSKELPLDKDRTKEYVVVYREVEDREPASNPIIYTFKLSYGGLVPTTELLRYLASNPTDPSDFMGKDDAIQALNIIVARAPNVNSAVFQSGKNKFFHYPTNTTTYVDLGGGLIAVRGYYSSVRMSTLRVLLNVNTQTSPFYPAIRVDNLIWRHGTADWPAAESFVHLLRVKTKYMKHSDGSEAVNVKTILGFSQQWDDVLDNSGKVMTDDKGKAVKHRNFTVKPRNAREVSFACREFGNKTFTVEEYFREKYNIILQAPGAWLLNCGTRETPVWIPPELCEVMPGQAFRGKLSDDQTSQMHKVAARGPGENARRIANGAHRVIGFRGNNPSLAAFGVGVDSKMTVIKGRILPAPSVTYKNTSIVPTGASWNLLGKKFAKPAQASKWSFLRLGRARSTSTHIDAFKQALQQYGLGSEGPLNPRGFEAPLSDNNDDADYASIGKVFDIMSKAGVEMVLVILPKSSAATYALVKYLADVKFGIHTVCVLAQNLEKGAQYWANVALKFNLKRGGVNQLLTKQLDFLNEGNTMVVGIDVSHPAPKSMEGYPSIAAVVASIDSDYGQWPGSIRCQASRQEMVSTLEIMMQERLNLWIAKNKRGPDKILIYRDGVSEGQYKVVLEDELKQIREACSKVYGRRPQPRITIVVVGKRHHTRFYPTDARTADNKGNPLNGTVVDRGVTMEKGFDFFLQAHTALQGTAKPSHYVVILDEMKLGADELQTITHHLCYAYGKATKAVSVCPPAYYADILCERGRCYLARYANRRWPAGKVFDWNEAPWTRNVHGNLMESMFYI</sequence>
<gene>
    <name evidence="4" type="ORF">IMSHALPRED_007720</name>
</gene>
<dbReference type="SMART" id="SM00950">
    <property type="entry name" value="Piwi"/>
    <property type="match status" value="1"/>
</dbReference>
<evidence type="ECO:0008006" key="6">
    <source>
        <dbReference type="Google" id="ProtNLM"/>
    </source>
</evidence>
<dbReference type="EMBL" id="CAJPDT010000050">
    <property type="protein sequence ID" value="CAF9928660.1"/>
    <property type="molecule type" value="Genomic_DNA"/>
</dbReference>
<evidence type="ECO:0000313" key="5">
    <source>
        <dbReference type="Proteomes" id="UP000664534"/>
    </source>
</evidence>
<dbReference type="CDD" id="cd02846">
    <property type="entry name" value="PAZ_argonaute_like"/>
    <property type="match status" value="1"/>
</dbReference>
<evidence type="ECO:0000313" key="4">
    <source>
        <dbReference type="EMBL" id="CAF9928660.1"/>
    </source>
</evidence>
<dbReference type="InterPro" id="IPR045246">
    <property type="entry name" value="Piwi_ago-like"/>
</dbReference>
<dbReference type="Proteomes" id="UP000664534">
    <property type="component" value="Unassembled WGS sequence"/>
</dbReference>
<dbReference type="PROSITE" id="PS50821">
    <property type="entry name" value="PAZ"/>
    <property type="match status" value="1"/>
</dbReference>
<organism evidence="4 5">
    <name type="scientific">Imshaugia aleurites</name>
    <dbReference type="NCBI Taxonomy" id="172621"/>
    <lineage>
        <taxon>Eukaryota</taxon>
        <taxon>Fungi</taxon>
        <taxon>Dikarya</taxon>
        <taxon>Ascomycota</taxon>
        <taxon>Pezizomycotina</taxon>
        <taxon>Lecanoromycetes</taxon>
        <taxon>OSLEUM clade</taxon>
        <taxon>Lecanoromycetidae</taxon>
        <taxon>Lecanorales</taxon>
        <taxon>Lecanorineae</taxon>
        <taxon>Parmeliaceae</taxon>
        <taxon>Imshaugia</taxon>
    </lineage>
</organism>
<dbReference type="CDD" id="cd04657">
    <property type="entry name" value="Piwi_ago-like"/>
    <property type="match status" value="1"/>
</dbReference>
<protein>
    <recommendedName>
        <fullName evidence="6">Piwi-domain-containing protein</fullName>
    </recommendedName>
</protein>
<proteinExistence type="predicted"/>
<dbReference type="AlphaFoldDB" id="A0A8H3IPL2"/>
<dbReference type="InterPro" id="IPR012337">
    <property type="entry name" value="RNaseH-like_sf"/>
</dbReference>
<evidence type="ECO:0000259" key="2">
    <source>
        <dbReference type="PROSITE" id="PS50821"/>
    </source>
</evidence>
<dbReference type="PROSITE" id="PS50822">
    <property type="entry name" value="PIWI"/>
    <property type="match status" value="1"/>
</dbReference>
<dbReference type="InterPro" id="IPR032472">
    <property type="entry name" value="ArgoL2"/>
</dbReference>
<dbReference type="SMART" id="SM01163">
    <property type="entry name" value="DUF1785"/>
    <property type="match status" value="1"/>
</dbReference>
<evidence type="ECO:0000256" key="1">
    <source>
        <dbReference type="SAM" id="MobiDB-lite"/>
    </source>
</evidence>
<comment type="caution">
    <text evidence="4">The sequence shown here is derived from an EMBL/GenBank/DDBJ whole genome shotgun (WGS) entry which is preliminary data.</text>
</comment>
<feature type="region of interest" description="Disordered" evidence="1">
    <location>
        <begin position="1"/>
        <end position="61"/>
    </location>
</feature>
<dbReference type="SUPFAM" id="SSF101690">
    <property type="entry name" value="PAZ domain"/>
    <property type="match status" value="1"/>
</dbReference>
<keyword evidence="5" id="KW-1185">Reference proteome</keyword>